<accession>A0A517YA03</accession>
<dbReference type="Gene3D" id="2.60.120.10">
    <property type="entry name" value="Jelly Rolls"/>
    <property type="match status" value="1"/>
</dbReference>
<dbReference type="Proteomes" id="UP000315017">
    <property type="component" value="Chromosome"/>
</dbReference>
<keyword evidence="1" id="KW-0805">Transcription regulation</keyword>
<dbReference type="GO" id="GO:0003700">
    <property type="term" value="F:DNA-binding transcription factor activity"/>
    <property type="evidence" value="ECO:0007669"/>
    <property type="project" value="TreeGrafter"/>
</dbReference>
<dbReference type="PANTHER" id="PTHR24567:SF74">
    <property type="entry name" value="HTH-TYPE TRANSCRIPTIONAL REGULATOR ARCR"/>
    <property type="match status" value="1"/>
</dbReference>
<dbReference type="InterPro" id="IPR000595">
    <property type="entry name" value="cNMP-bd_dom"/>
</dbReference>
<dbReference type="InterPro" id="IPR018490">
    <property type="entry name" value="cNMP-bd_dom_sf"/>
</dbReference>
<keyword evidence="6" id="KW-1185">Reference proteome</keyword>
<organism evidence="5 6">
    <name type="scientific">Anatilimnocola aggregata</name>
    <dbReference type="NCBI Taxonomy" id="2528021"/>
    <lineage>
        <taxon>Bacteria</taxon>
        <taxon>Pseudomonadati</taxon>
        <taxon>Planctomycetota</taxon>
        <taxon>Planctomycetia</taxon>
        <taxon>Pirellulales</taxon>
        <taxon>Pirellulaceae</taxon>
        <taxon>Anatilimnocola</taxon>
    </lineage>
</organism>
<dbReference type="InterPro" id="IPR050397">
    <property type="entry name" value="Env_Response_Regulators"/>
</dbReference>
<evidence type="ECO:0000256" key="2">
    <source>
        <dbReference type="ARBA" id="ARBA00023125"/>
    </source>
</evidence>
<dbReference type="OrthoDB" id="272447at2"/>
<dbReference type="PROSITE" id="PS51063">
    <property type="entry name" value="HTH_CRP_2"/>
    <property type="match status" value="1"/>
</dbReference>
<dbReference type="SUPFAM" id="SSF46785">
    <property type="entry name" value="Winged helix' DNA-binding domain"/>
    <property type="match status" value="1"/>
</dbReference>
<dbReference type="AlphaFoldDB" id="A0A517YA03"/>
<dbReference type="SMART" id="SM00100">
    <property type="entry name" value="cNMP"/>
    <property type="match status" value="1"/>
</dbReference>
<dbReference type="InterPro" id="IPR036388">
    <property type="entry name" value="WH-like_DNA-bd_sf"/>
</dbReference>
<dbReference type="GO" id="GO:0005829">
    <property type="term" value="C:cytosol"/>
    <property type="evidence" value="ECO:0007669"/>
    <property type="project" value="TreeGrafter"/>
</dbReference>
<dbReference type="GO" id="GO:0003677">
    <property type="term" value="F:DNA binding"/>
    <property type="evidence" value="ECO:0007669"/>
    <property type="project" value="UniProtKB-KW"/>
</dbReference>
<evidence type="ECO:0000256" key="3">
    <source>
        <dbReference type="ARBA" id="ARBA00023163"/>
    </source>
</evidence>
<dbReference type="InterPro" id="IPR036390">
    <property type="entry name" value="WH_DNA-bd_sf"/>
</dbReference>
<dbReference type="Pfam" id="PF13545">
    <property type="entry name" value="HTH_Crp_2"/>
    <property type="match status" value="1"/>
</dbReference>
<protein>
    <recommendedName>
        <fullName evidence="4">HTH crp-type domain-containing protein</fullName>
    </recommendedName>
</protein>
<dbReference type="CDD" id="cd00038">
    <property type="entry name" value="CAP_ED"/>
    <property type="match status" value="1"/>
</dbReference>
<dbReference type="SMART" id="SM00419">
    <property type="entry name" value="HTH_CRP"/>
    <property type="match status" value="1"/>
</dbReference>
<evidence type="ECO:0000313" key="5">
    <source>
        <dbReference type="EMBL" id="QDU27059.1"/>
    </source>
</evidence>
<dbReference type="RefSeq" id="WP_145087933.1">
    <property type="nucleotide sequence ID" value="NZ_CP036274.1"/>
</dbReference>
<keyword evidence="3" id="KW-0804">Transcription</keyword>
<dbReference type="PANTHER" id="PTHR24567">
    <property type="entry name" value="CRP FAMILY TRANSCRIPTIONAL REGULATORY PROTEIN"/>
    <property type="match status" value="1"/>
</dbReference>
<evidence type="ECO:0000259" key="4">
    <source>
        <dbReference type="PROSITE" id="PS51063"/>
    </source>
</evidence>
<dbReference type="Gene3D" id="1.10.10.10">
    <property type="entry name" value="Winged helix-like DNA-binding domain superfamily/Winged helix DNA-binding domain"/>
    <property type="match status" value="1"/>
</dbReference>
<dbReference type="KEGG" id="aagg:ETAA8_21430"/>
<dbReference type="InterPro" id="IPR014710">
    <property type="entry name" value="RmlC-like_jellyroll"/>
</dbReference>
<evidence type="ECO:0000313" key="6">
    <source>
        <dbReference type="Proteomes" id="UP000315017"/>
    </source>
</evidence>
<keyword evidence="2" id="KW-0238">DNA-binding</keyword>
<dbReference type="SUPFAM" id="SSF51206">
    <property type="entry name" value="cAMP-binding domain-like"/>
    <property type="match status" value="1"/>
</dbReference>
<reference evidence="5 6" key="1">
    <citation type="submission" date="2019-02" db="EMBL/GenBank/DDBJ databases">
        <title>Deep-cultivation of Planctomycetes and their phenomic and genomic characterization uncovers novel biology.</title>
        <authorList>
            <person name="Wiegand S."/>
            <person name="Jogler M."/>
            <person name="Boedeker C."/>
            <person name="Pinto D."/>
            <person name="Vollmers J."/>
            <person name="Rivas-Marin E."/>
            <person name="Kohn T."/>
            <person name="Peeters S.H."/>
            <person name="Heuer A."/>
            <person name="Rast P."/>
            <person name="Oberbeckmann S."/>
            <person name="Bunk B."/>
            <person name="Jeske O."/>
            <person name="Meyerdierks A."/>
            <person name="Storesund J.E."/>
            <person name="Kallscheuer N."/>
            <person name="Luecker S."/>
            <person name="Lage O.M."/>
            <person name="Pohl T."/>
            <person name="Merkel B.J."/>
            <person name="Hornburger P."/>
            <person name="Mueller R.-W."/>
            <person name="Bruemmer F."/>
            <person name="Labrenz M."/>
            <person name="Spormann A.M."/>
            <person name="Op den Camp H."/>
            <person name="Overmann J."/>
            <person name="Amann R."/>
            <person name="Jetten M.S.M."/>
            <person name="Mascher T."/>
            <person name="Medema M.H."/>
            <person name="Devos D.P."/>
            <person name="Kaster A.-K."/>
            <person name="Ovreas L."/>
            <person name="Rohde M."/>
            <person name="Galperin M.Y."/>
            <person name="Jogler C."/>
        </authorList>
    </citation>
    <scope>NUCLEOTIDE SEQUENCE [LARGE SCALE GENOMIC DNA]</scope>
    <source>
        <strain evidence="5 6">ETA_A8</strain>
    </source>
</reference>
<gene>
    <name evidence="5" type="ORF">ETAA8_21430</name>
</gene>
<sequence>MTAFGNRQTGNRLLDQLPPDELASLSKRMEHQKLPLRETLLANRAPLQYAYFPLTNVLSTIVVLRDGSAVEAAAIGNEGVAGVGLLVGERVSSYSLVQQVEGECLRVPAAHFQNMLRESPQLRTLVERYAFILLRQCAQNAACNARHDGSKRLSRWLLACADRAGRDEFDFTQDSLGVMLGISRQSVSAVIQSLKQQALISYSRRHLQILDRSRLQQSACECYEVAVANYNELMQPAA</sequence>
<dbReference type="EMBL" id="CP036274">
    <property type="protein sequence ID" value="QDU27059.1"/>
    <property type="molecule type" value="Genomic_DNA"/>
</dbReference>
<dbReference type="InterPro" id="IPR012318">
    <property type="entry name" value="HTH_CRP"/>
</dbReference>
<evidence type="ECO:0000256" key="1">
    <source>
        <dbReference type="ARBA" id="ARBA00023015"/>
    </source>
</evidence>
<feature type="domain" description="HTH crp-type" evidence="4">
    <location>
        <begin position="147"/>
        <end position="213"/>
    </location>
</feature>
<proteinExistence type="predicted"/>
<name>A0A517YA03_9BACT</name>